<feature type="domain" description="HAMP" evidence="13">
    <location>
        <begin position="171"/>
        <end position="223"/>
    </location>
</feature>
<dbReference type="PANTHER" id="PTHR45436:SF5">
    <property type="entry name" value="SENSOR HISTIDINE KINASE TRCS"/>
    <property type="match status" value="1"/>
</dbReference>
<evidence type="ECO:0000256" key="8">
    <source>
        <dbReference type="ARBA" id="ARBA00022989"/>
    </source>
</evidence>
<keyword evidence="5" id="KW-0808">Transferase</keyword>
<evidence type="ECO:0000259" key="12">
    <source>
        <dbReference type="PROSITE" id="PS50109"/>
    </source>
</evidence>
<evidence type="ECO:0000256" key="5">
    <source>
        <dbReference type="ARBA" id="ARBA00022679"/>
    </source>
</evidence>
<keyword evidence="6 11" id="KW-0812">Transmembrane</keyword>
<dbReference type="InterPro" id="IPR036890">
    <property type="entry name" value="HATPase_C_sf"/>
</dbReference>
<sequence length="450" mass="47002">MRRPVRHWSLRVRLAVGAAAVAAVLLGSLAALVAVQVRDVALESATQLAADDLRPYAVDLRFDPEERPDPSSPGLLILVVDPEGRVAHSSMPRPLAAAVATVQDVGTVRTSIGHFRVVHLAVDARRGQWRLWAARDLTAGDALVGGTMLTLAIGTPVAVVLIGVAAFLIAGAALRPVDRMRASADRLRAEGGAGALPVEGGGELVALGVTLNGLIDDLRALAEHERRVTADAAHELRTPIAVLAAQAELAERRAPSADLVEIRRSVDRLARLADELLVLSRAEGAAAEPTGSSSVADLITEAMAEVDRARLLAGPVVVDLELADGVDETAEVAIDPAAFGRVLANLTRNALAAEPASAVRIRVASDVDALRVEVVDDGRGVPESFLPFAFDRFARPEEARGSGSQGAGLGLALVRRLVERAGGRVVLRNGPDGGAVAEVVLPLQRGRGRV</sequence>
<comment type="subcellular location">
    <subcellularLocation>
        <location evidence="2">Cell membrane</location>
    </subcellularLocation>
</comment>
<keyword evidence="9" id="KW-0902">Two-component regulatory system</keyword>
<dbReference type="PROSITE" id="PS50885">
    <property type="entry name" value="HAMP"/>
    <property type="match status" value="1"/>
</dbReference>
<dbReference type="InterPro" id="IPR004358">
    <property type="entry name" value="Sig_transdc_His_kin-like_C"/>
</dbReference>
<dbReference type="AlphaFoldDB" id="A0A3A1U9Y3"/>
<comment type="caution">
    <text evidence="14">The sequence shown here is derived from an EMBL/GenBank/DDBJ whole genome shotgun (WGS) entry which is preliminary data.</text>
</comment>
<dbReference type="PANTHER" id="PTHR45436">
    <property type="entry name" value="SENSOR HISTIDINE KINASE YKOH"/>
    <property type="match status" value="1"/>
</dbReference>
<proteinExistence type="predicted"/>
<keyword evidence="10 11" id="KW-0472">Membrane</keyword>
<comment type="catalytic activity">
    <reaction evidence="1">
        <text>ATP + protein L-histidine = ADP + protein N-phospho-L-histidine.</text>
        <dbReference type="EC" id="2.7.13.3"/>
    </reaction>
</comment>
<evidence type="ECO:0000256" key="4">
    <source>
        <dbReference type="ARBA" id="ARBA00022553"/>
    </source>
</evidence>
<dbReference type="SMART" id="SM00388">
    <property type="entry name" value="HisKA"/>
    <property type="match status" value="1"/>
</dbReference>
<evidence type="ECO:0000313" key="15">
    <source>
        <dbReference type="Proteomes" id="UP000265742"/>
    </source>
</evidence>
<evidence type="ECO:0000256" key="6">
    <source>
        <dbReference type="ARBA" id="ARBA00022692"/>
    </source>
</evidence>
<dbReference type="Pfam" id="PF00512">
    <property type="entry name" value="HisKA"/>
    <property type="match status" value="1"/>
</dbReference>
<dbReference type="InterPro" id="IPR003661">
    <property type="entry name" value="HisK_dim/P_dom"/>
</dbReference>
<keyword evidence="15" id="KW-1185">Reference proteome</keyword>
<dbReference type="Proteomes" id="UP000265742">
    <property type="component" value="Unassembled WGS sequence"/>
</dbReference>
<gene>
    <name evidence="14" type="ORF">D1781_06670</name>
</gene>
<accession>A0A3A1U9Y3</accession>
<dbReference type="Gene3D" id="1.10.287.130">
    <property type="match status" value="1"/>
</dbReference>
<feature type="transmembrane region" description="Helical" evidence="11">
    <location>
        <begin position="151"/>
        <end position="174"/>
    </location>
</feature>
<dbReference type="Gene3D" id="3.30.565.10">
    <property type="entry name" value="Histidine kinase-like ATPase, C-terminal domain"/>
    <property type="match status" value="1"/>
</dbReference>
<evidence type="ECO:0000256" key="1">
    <source>
        <dbReference type="ARBA" id="ARBA00000085"/>
    </source>
</evidence>
<evidence type="ECO:0000256" key="10">
    <source>
        <dbReference type="ARBA" id="ARBA00023136"/>
    </source>
</evidence>
<dbReference type="InterPro" id="IPR036097">
    <property type="entry name" value="HisK_dim/P_sf"/>
</dbReference>
<evidence type="ECO:0000259" key="13">
    <source>
        <dbReference type="PROSITE" id="PS50885"/>
    </source>
</evidence>
<evidence type="ECO:0000256" key="3">
    <source>
        <dbReference type="ARBA" id="ARBA00012438"/>
    </source>
</evidence>
<dbReference type="InterPro" id="IPR003660">
    <property type="entry name" value="HAMP_dom"/>
</dbReference>
<dbReference type="InterPro" id="IPR005467">
    <property type="entry name" value="His_kinase_dom"/>
</dbReference>
<dbReference type="OrthoDB" id="9786919at2"/>
<evidence type="ECO:0000256" key="9">
    <source>
        <dbReference type="ARBA" id="ARBA00023012"/>
    </source>
</evidence>
<dbReference type="Pfam" id="PF02518">
    <property type="entry name" value="HATPase_c"/>
    <property type="match status" value="1"/>
</dbReference>
<dbReference type="InterPro" id="IPR050428">
    <property type="entry name" value="TCS_sensor_his_kinase"/>
</dbReference>
<dbReference type="GO" id="GO:0005886">
    <property type="term" value="C:plasma membrane"/>
    <property type="evidence" value="ECO:0007669"/>
    <property type="project" value="UniProtKB-SubCell"/>
</dbReference>
<name>A0A3A1U9Y3_9MICO</name>
<feature type="domain" description="Histidine kinase" evidence="12">
    <location>
        <begin position="231"/>
        <end position="445"/>
    </location>
</feature>
<organism evidence="14 15">
    <name type="scientific">Amnibacterium setariae</name>
    <dbReference type="NCBI Taxonomy" id="2306585"/>
    <lineage>
        <taxon>Bacteria</taxon>
        <taxon>Bacillati</taxon>
        <taxon>Actinomycetota</taxon>
        <taxon>Actinomycetes</taxon>
        <taxon>Micrococcales</taxon>
        <taxon>Microbacteriaceae</taxon>
        <taxon>Amnibacterium</taxon>
    </lineage>
</organism>
<dbReference type="GO" id="GO:0000155">
    <property type="term" value="F:phosphorelay sensor kinase activity"/>
    <property type="evidence" value="ECO:0007669"/>
    <property type="project" value="InterPro"/>
</dbReference>
<dbReference type="InterPro" id="IPR003594">
    <property type="entry name" value="HATPase_dom"/>
</dbReference>
<evidence type="ECO:0000256" key="7">
    <source>
        <dbReference type="ARBA" id="ARBA00022777"/>
    </source>
</evidence>
<dbReference type="CDD" id="cd00082">
    <property type="entry name" value="HisKA"/>
    <property type="match status" value="1"/>
</dbReference>
<dbReference type="SUPFAM" id="SSF47384">
    <property type="entry name" value="Homodimeric domain of signal transducing histidine kinase"/>
    <property type="match status" value="1"/>
</dbReference>
<dbReference type="RefSeq" id="WP_119481411.1">
    <property type="nucleotide sequence ID" value="NZ_QXTG01000001.1"/>
</dbReference>
<keyword evidence="7 14" id="KW-0418">Kinase</keyword>
<keyword evidence="8 11" id="KW-1133">Transmembrane helix</keyword>
<reference evidence="15" key="1">
    <citation type="submission" date="2018-09" db="EMBL/GenBank/DDBJ databases">
        <authorList>
            <person name="Kim I."/>
        </authorList>
    </citation>
    <scope>NUCLEOTIDE SEQUENCE [LARGE SCALE GENOMIC DNA]</scope>
    <source>
        <strain evidence="15">DD4a</strain>
    </source>
</reference>
<protein>
    <recommendedName>
        <fullName evidence="3">histidine kinase</fullName>
        <ecNumber evidence="3">2.7.13.3</ecNumber>
    </recommendedName>
</protein>
<dbReference type="EMBL" id="QXTG01000001">
    <property type="protein sequence ID" value="RIX31049.1"/>
    <property type="molecule type" value="Genomic_DNA"/>
</dbReference>
<keyword evidence="4" id="KW-0597">Phosphoprotein</keyword>
<dbReference type="PRINTS" id="PR00344">
    <property type="entry name" value="BCTRLSENSOR"/>
</dbReference>
<dbReference type="SUPFAM" id="SSF55874">
    <property type="entry name" value="ATPase domain of HSP90 chaperone/DNA topoisomerase II/histidine kinase"/>
    <property type="match status" value="1"/>
</dbReference>
<evidence type="ECO:0000313" key="14">
    <source>
        <dbReference type="EMBL" id="RIX31049.1"/>
    </source>
</evidence>
<dbReference type="SMART" id="SM00387">
    <property type="entry name" value="HATPase_c"/>
    <property type="match status" value="1"/>
</dbReference>
<evidence type="ECO:0000256" key="2">
    <source>
        <dbReference type="ARBA" id="ARBA00004236"/>
    </source>
</evidence>
<evidence type="ECO:0000256" key="11">
    <source>
        <dbReference type="SAM" id="Phobius"/>
    </source>
</evidence>
<dbReference type="EC" id="2.7.13.3" evidence="3"/>
<dbReference type="PROSITE" id="PS50109">
    <property type="entry name" value="HIS_KIN"/>
    <property type="match status" value="1"/>
</dbReference>